<keyword evidence="1 4" id="KW-0560">Oxidoreductase</keyword>
<reference evidence="6 7" key="1">
    <citation type="submission" date="2019-08" db="EMBL/GenBank/DDBJ databases">
        <title>Sphingorhabdus soil sp. nov., isolated from arctic soil.</title>
        <authorList>
            <person name="Liu Y."/>
        </authorList>
    </citation>
    <scope>NUCLEOTIDE SEQUENCE [LARGE SCALE GENOMIC DNA]</scope>
    <source>
        <strain evidence="6 7">D-2Q-5-6</strain>
    </source>
</reference>
<evidence type="ECO:0000313" key="7">
    <source>
        <dbReference type="Proteomes" id="UP000321129"/>
    </source>
</evidence>
<keyword evidence="7" id="KW-1185">Reference proteome</keyword>
<comment type="catalytic activity">
    <reaction evidence="3 4">
        <text>[thioredoxin]-disulfide + L-methionine + H2O = L-methionine (S)-S-oxide + [thioredoxin]-dithiol</text>
        <dbReference type="Rhea" id="RHEA:19993"/>
        <dbReference type="Rhea" id="RHEA-COMP:10698"/>
        <dbReference type="Rhea" id="RHEA-COMP:10700"/>
        <dbReference type="ChEBI" id="CHEBI:15377"/>
        <dbReference type="ChEBI" id="CHEBI:29950"/>
        <dbReference type="ChEBI" id="CHEBI:50058"/>
        <dbReference type="ChEBI" id="CHEBI:57844"/>
        <dbReference type="ChEBI" id="CHEBI:58772"/>
        <dbReference type="EC" id="1.8.4.11"/>
    </reaction>
</comment>
<dbReference type="Pfam" id="PF01625">
    <property type="entry name" value="PMSR"/>
    <property type="match status" value="1"/>
</dbReference>
<comment type="caution">
    <text evidence="6">The sequence shown here is derived from an EMBL/GenBank/DDBJ whole genome shotgun (WGS) entry which is preliminary data.</text>
</comment>
<evidence type="ECO:0000256" key="4">
    <source>
        <dbReference type="HAMAP-Rule" id="MF_01401"/>
    </source>
</evidence>
<dbReference type="RefSeq" id="WP_147121421.1">
    <property type="nucleotide sequence ID" value="NZ_VOPY01000001.1"/>
</dbReference>
<dbReference type="Gene3D" id="3.30.1060.10">
    <property type="entry name" value="Peptide methionine sulphoxide reductase MsrA"/>
    <property type="match status" value="1"/>
</dbReference>
<comment type="similarity">
    <text evidence="4">Belongs to the MsrA Met sulfoxide reductase family.</text>
</comment>
<dbReference type="GO" id="GO:0033744">
    <property type="term" value="F:L-methionine:thioredoxin-disulfide S-oxidoreductase activity"/>
    <property type="evidence" value="ECO:0007669"/>
    <property type="project" value="RHEA"/>
</dbReference>
<evidence type="ECO:0000256" key="3">
    <source>
        <dbReference type="ARBA" id="ARBA00048782"/>
    </source>
</evidence>
<dbReference type="SUPFAM" id="SSF55068">
    <property type="entry name" value="Peptide methionine sulfoxide reductase"/>
    <property type="match status" value="1"/>
</dbReference>
<dbReference type="PANTHER" id="PTHR43774">
    <property type="entry name" value="PEPTIDE METHIONINE SULFOXIDE REDUCTASE"/>
    <property type="match status" value="1"/>
</dbReference>
<dbReference type="GO" id="GO:0008113">
    <property type="term" value="F:peptide-methionine (S)-S-oxide reductase activity"/>
    <property type="evidence" value="ECO:0007669"/>
    <property type="project" value="UniProtKB-UniRule"/>
</dbReference>
<evidence type="ECO:0000256" key="2">
    <source>
        <dbReference type="ARBA" id="ARBA00047806"/>
    </source>
</evidence>
<protein>
    <recommendedName>
        <fullName evidence="4">Peptide methionine sulfoxide reductase MsrA</fullName>
        <shortName evidence="4">Protein-methionine-S-oxide reductase</shortName>
        <ecNumber evidence="4">1.8.4.11</ecNumber>
    </recommendedName>
    <alternativeName>
        <fullName evidence="4">Peptide-methionine (S)-S-oxide reductase</fullName>
        <shortName evidence="4">Peptide Met(O) reductase</shortName>
    </alternativeName>
</protein>
<evidence type="ECO:0000259" key="5">
    <source>
        <dbReference type="Pfam" id="PF01625"/>
    </source>
</evidence>
<accession>A0A5C6UM21</accession>
<dbReference type="NCBIfam" id="TIGR00401">
    <property type="entry name" value="msrA"/>
    <property type="match status" value="1"/>
</dbReference>
<name>A0A5C6UM21_9SPHN</name>
<dbReference type="EMBL" id="VOPY01000001">
    <property type="protein sequence ID" value="TXC73584.1"/>
    <property type="molecule type" value="Genomic_DNA"/>
</dbReference>
<dbReference type="OrthoDB" id="4174719at2"/>
<feature type="domain" description="Peptide methionine sulphoxide reductase MsrA" evidence="5">
    <location>
        <begin position="55"/>
        <end position="207"/>
    </location>
</feature>
<dbReference type="Proteomes" id="UP000321129">
    <property type="component" value="Unassembled WGS sequence"/>
</dbReference>
<evidence type="ECO:0000313" key="6">
    <source>
        <dbReference type="EMBL" id="TXC73584.1"/>
    </source>
</evidence>
<comment type="catalytic activity">
    <reaction evidence="2 4">
        <text>L-methionyl-[protein] + [thioredoxin]-disulfide + H2O = L-methionyl-(S)-S-oxide-[protein] + [thioredoxin]-dithiol</text>
        <dbReference type="Rhea" id="RHEA:14217"/>
        <dbReference type="Rhea" id="RHEA-COMP:10698"/>
        <dbReference type="Rhea" id="RHEA-COMP:10700"/>
        <dbReference type="Rhea" id="RHEA-COMP:12313"/>
        <dbReference type="Rhea" id="RHEA-COMP:12315"/>
        <dbReference type="ChEBI" id="CHEBI:15377"/>
        <dbReference type="ChEBI" id="CHEBI:16044"/>
        <dbReference type="ChEBI" id="CHEBI:29950"/>
        <dbReference type="ChEBI" id="CHEBI:44120"/>
        <dbReference type="ChEBI" id="CHEBI:50058"/>
        <dbReference type="EC" id="1.8.4.11"/>
    </reaction>
</comment>
<organism evidence="6 7">
    <name type="scientific">Flavisphingopyxis soli</name>
    <dbReference type="NCBI Taxonomy" id="2601267"/>
    <lineage>
        <taxon>Bacteria</taxon>
        <taxon>Pseudomonadati</taxon>
        <taxon>Pseudomonadota</taxon>
        <taxon>Alphaproteobacteria</taxon>
        <taxon>Sphingomonadales</taxon>
        <taxon>Sphingopyxidaceae</taxon>
        <taxon>Flavisphingopyxis</taxon>
    </lineage>
</organism>
<comment type="function">
    <text evidence="4">Has an important function as a repair enzyme for proteins that have been inactivated by oxidation. Catalyzes the reversible oxidation-reduction of methionine sulfoxide in proteins to methionine.</text>
</comment>
<dbReference type="PANTHER" id="PTHR43774:SF1">
    <property type="entry name" value="PEPTIDE METHIONINE SULFOXIDE REDUCTASE MSRA 2"/>
    <property type="match status" value="1"/>
</dbReference>
<proteinExistence type="inferred from homology"/>
<dbReference type="EC" id="1.8.4.11" evidence="4"/>
<gene>
    <name evidence="4 6" type="primary">msrA</name>
    <name evidence="6" type="ORF">FSZ31_02235</name>
</gene>
<dbReference type="HAMAP" id="MF_01401">
    <property type="entry name" value="MsrA"/>
    <property type="match status" value="1"/>
</dbReference>
<sequence>MKPTSAIWATALLVTAAGGLAALGIGATNKAEAAEQAVRIPAAAYDPADTRSSATAILAGGCFWGVEGVFSHVKGVTSVVSGYAGGSKATANYDAVSGGDTGAAEAVRIVYDPRVVSYGDLLRVYFSVVTDPTQLNRQGPDRGTQYRSAIVPTNAAQAKVAQRYIAQLGKGGYYPRPIVTRIESNKGFYRAEAYHQDFMAANPRHGYIVRWDAPKLANLKSMFPALYTAKTAP</sequence>
<feature type="active site" evidence="4">
    <location>
        <position position="62"/>
    </location>
</feature>
<dbReference type="InterPro" id="IPR036509">
    <property type="entry name" value="Met_Sox_Rdtase_MsrA_sf"/>
</dbReference>
<evidence type="ECO:0000256" key="1">
    <source>
        <dbReference type="ARBA" id="ARBA00023002"/>
    </source>
</evidence>
<dbReference type="InterPro" id="IPR002569">
    <property type="entry name" value="Met_Sox_Rdtase_MsrA_dom"/>
</dbReference>
<dbReference type="AlphaFoldDB" id="A0A5C6UM21"/>